<protein>
    <recommendedName>
        <fullName evidence="3">HTH cro/C1-type domain-containing protein</fullName>
    </recommendedName>
</protein>
<sequence length="168" mass="18322">MDAVHLPSAGRRELLRIIRSLPREERRSRFAPEKPAPLADSPGGRLIRMCRYRNLTWSGLAHILAVVTPTYLSASTYGVIGDGHKELTPRLVTDFAALLGIEAGELAALTGVFLPETPEPAAPEAVDAAALLWEVRCLSATQAQHVAELADSMRGDSRAEYRLDLPAW</sequence>
<reference evidence="1 2" key="1">
    <citation type="submission" date="2024-03" db="EMBL/GenBank/DDBJ databases">
        <title>Novel Streptomyces species of biotechnological and ecological value are a feature of Machair soil.</title>
        <authorList>
            <person name="Prole J.R."/>
            <person name="Goodfellow M."/>
            <person name="Allenby N."/>
            <person name="Ward A.C."/>
        </authorList>
    </citation>
    <scope>NUCLEOTIDE SEQUENCE [LARGE SCALE GENOMIC DNA]</scope>
    <source>
        <strain evidence="1 2">MS1.HAVA.3</strain>
    </source>
</reference>
<dbReference type="EMBL" id="JBBKAM010000002">
    <property type="protein sequence ID" value="MEJ8644329.1"/>
    <property type="molecule type" value="Genomic_DNA"/>
</dbReference>
<keyword evidence="2" id="KW-1185">Reference proteome</keyword>
<organism evidence="1 2">
    <name type="scientific">Streptomyces caledonius</name>
    <dbReference type="NCBI Taxonomy" id="3134107"/>
    <lineage>
        <taxon>Bacteria</taxon>
        <taxon>Bacillati</taxon>
        <taxon>Actinomycetota</taxon>
        <taxon>Actinomycetes</taxon>
        <taxon>Kitasatosporales</taxon>
        <taxon>Streptomycetaceae</taxon>
        <taxon>Streptomyces</taxon>
    </lineage>
</organism>
<evidence type="ECO:0000313" key="2">
    <source>
        <dbReference type="Proteomes" id="UP001382904"/>
    </source>
</evidence>
<name>A0ABU8U8W1_9ACTN</name>
<gene>
    <name evidence="1" type="ORF">WKI68_29390</name>
</gene>
<evidence type="ECO:0000313" key="1">
    <source>
        <dbReference type="EMBL" id="MEJ8644329.1"/>
    </source>
</evidence>
<proteinExistence type="predicted"/>
<accession>A0ABU8U8W1</accession>
<evidence type="ECO:0008006" key="3">
    <source>
        <dbReference type="Google" id="ProtNLM"/>
    </source>
</evidence>
<dbReference type="Proteomes" id="UP001382904">
    <property type="component" value="Unassembled WGS sequence"/>
</dbReference>
<comment type="caution">
    <text evidence="1">The sequence shown here is derived from an EMBL/GenBank/DDBJ whole genome shotgun (WGS) entry which is preliminary data.</text>
</comment>